<reference evidence="1 2" key="1">
    <citation type="submission" date="2023-12" db="EMBL/GenBank/DDBJ databases">
        <title>Amycolatopsis sp. V23-08.</title>
        <authorList>
            <person name="Somphong A."/>
        </authorList>
    </citation>
    <scope>NUCLEOTIDE SEQUENCE [LARGE SCALE GENOMIC DNA]</scope>
    <source>
        <strain evidence="1 2">V23-08</strain>
    </source>
</reference>
<keyword evidence="2" id="KW-1185">Reference proteome</keyword>
<accession>A0ABU5RIJ9</accession>
<dbReference type="RefSeq" id="WP_323335131.1">
    <property type="nucleotide sequence ID" value="NZ_JAYFSI010000014.1"/>
</dbReference>
<dbReference type="EMBL" id="JAYFSI010000014">
    <property type="protein sequence ID" value="MEA5366113.1"/>
    <property type="molecule type" value="Genomic_DNA"/>
</dbReference>
<dbReference type="Proteomes" id="UP001304298">
    <property type="component" value="Unassembled WGS sequence"/>
</dbReference>
<comment type="caution">
    <text evidence="1">The sequence shown here is derived from an EMBL/GenBank/DDBJ whole genome shotgun (WGS) entry which is preliminary data.</text>
</comment>
<gene>
    <name evidence="1" type="ORF">VA596_41755</name>
</gene>
<sequence length="89" mass="9820">MTMQGRGWRKERLVVLRDLVTGHDVPVWTGLTPDPNSDTGRLVAVIAYGDGPTLRLDANAGQLRVNISATTDDQAVEERLRTHTPRTGR</sequence>
<protein>
    <submittedName>
        <fullName evidence="1">Uncharacterized protein</fullName>
    </submittedName>
</protein>
<proteinExistence type="predicted"/>
<name>A0ABU5RIJ9_9PSEU</name>
<evidence type="ECO:0000313" key="2">
    <source>
        <dbReference type="Proteomes" id="UP001304298"/>
    </source>
</evidence>
<evidence type="ECO:0000313" key="1">
    <source>
        <dbReference type="EMBL" id="MEA5366113.1"/>
    </source>
</evidence>
<organism evidence="1 2">
    <name type="scientific">Amycolatopsis heterodermiae</name>
    <dbReference type="NCBI Taxonomy" id="3110235"/>
    <lineage>
        <taxon>Bacteria</taxon>
        <taxon>Bacillati</taxon>
        <taxon>Actinomycetota</taxon>
        <taxon>Actinomycetes</taxon>
        <taxon>Pseudonocardiales</taxon>
        <taxon>Pseudonocardiaceae</taxon>
        <taxon>Amycolatopsis</taxon>
    </lineage>
</organism>